<gene>
    <name evidence="3" type="ORF">GCM10009006_15310</name>
</gene>
<dbReference type="RefSeq" id="WP_188852065.1">
    <property type="nucleotide sequence ID" value="NZ_BMON01000001.1"/>
</dbReference>
<organism evidence="3 4">
    <name type="scientific">Haloarcula argentinensis</name>
    <dbReference type="NCBI Taxonomy" id="43776"/>
    <lineage>
        <taxon>Archaea</taxon>
        <taxon>Methanobacteriati</taxon>
        <taxon>Methanobacteriota</taxon>
        <taxon>Stenosarchaea group</taxon>
        <taxon>Halobacteria</taxon>
        <taxon>Halobacteriales</taxon>
        <taxon>Haloarculaceae</taxon>
        <taxon>Haloarcula</taxon>
    </lineage>
</organism>
<evidence type="ECO:0000256" key="1">
    <source>
        <dbReference type="SAM" id="MobiDB-lite"/>
    </source>
</evidence>
<dbReference type="SUPFAM" id="SSF56300">
    <property type="entry name" value="Metallo-dependent phosphatases"/>
    <property type="match status" value="1"/>
</dbReference>
<evidence type="ECO:0000313" key="3">
    <source>
        <dbReference type="EMBL" id="GGM34763.1"/>
    </source>
</evidence>
<dbReference type="InterPro" id="IPR029052">
    <property type="entry name" value="Metallo-depent_PP-like"/>
</dbReference>
<dbReference type="InterPro" id="IPR008334">
    <property type="entry name" value="5'-Nucleotdase_C"/>
</dbReference>
<dbReference type="PANTHER" id="PTHR11575:SF24">
    <property type="entry name" value="5'-NUCLEOTIDASE"/>
    <property type="match status" value="1"/>
</dbReference>
<dbReference type="OrthoDB" id="21342at2157"/>
<feature type="region of interest" description="Disordered" evidence="1">
    <location>
        <begin position="1"/>
        <end position="32"/>
    </location>
</feature>
<feature type="compositionally biased region" description="Acidic residues" evidence="1">
    <location>
        <begin position="55"/>
        <end position="66"/>
    </location>
</feature>
<dbReference type="InterPro" id="IPR036907">
    <property type="entry name" value="5'-Nucleotdase_C_sf"/>
</dbReference>
<name>A0A830FCG0_HALAR</name>
<dbReference type="GO" id="GO:0009166">
    <property type="term" value="P:nucleotide catabolic process"/>
    <property type="evidence" value="ECO:0007669"/>
    <property type="project" value="InterPro"/>
</dbReference>
<feature type="region of interest" description="Disordered" evidence="1">
    <location>
        <begin position="45"/>
        <end position="86"/>
    </location>
</feature>
<dbReference type="CDD" id="cd00845">
    <property type="entry name" value="MPP_UshA_N_like"/>
    <property type="match status" value="1"/>
</dbReference>
<dbReference type="SUPFAM" id="SSF55816">
    <property type="entry name" value="5'-nucleotidase (syn. UDP-sugar hydrolase), C-terminal domain"/>
    <property type="match status" value="1"/>
</dbReference>
<dbReference type="GO" id="GO:0016787">
    <property type="term" value="F:hydrolase activity"/>
    <property type="evidence" value="ECO:0007669"/>
    <property type="project" value="InterPro"/>
</dbReference>
<proteinExistence type="predicted"/>
<dbReference type="PRINTS" id="PR01607">
    <property type="entry name" value="APYRASEFAMLY"/>
</dbReference>
<comment type="caution">
    <text evidence="3">The sequence shown here is derived from an EMBL/GenBank/DDBJ whole genome shotgun (WGS) entry which is preliminary data.</text>
</comment>
<feature type="compositionally biased region" description="Basic and acidic residues" evidence="1">
    <location>
        <begin position="7"/>
        <end position="32"/>
    </location>
</feature>
<dbReference type="EMBL" id="BMON01000001">
    <property type="protein sequence ID" value="GGM34763.1"/>
    <property type="molecule type" value="Genomic_DNA"/>
</dbReference>
<dbReference type="Pfam" id="PF02872">
    <property type="entry name" value="5_nucleotid_C"/>
    <property type="match status" value="1"/>
</dbReference>
<dbReference type="InterPro" id="IPR006179">
    <property type="entry name" value="5_nucleotidase/apyrase"/>
</dbReference>
<reference evidence="3" key="2">
    <citation type="submission" date="2020-09" db="EMBL/GenBank/DDBJ databases">
        <authorList>
            <person name="Sun Q."/>
            <person name="Ohkuma M."/>
        </authorList>
    </citation>
    <scope>NUCLEOTIDE SEQUENCE</scope>
    <source>
        <strain evidence="3">JCM 15759</strain>
    </source>
</reference>
<dbReference type="AlphaFoldDB" id="A0A830FCG0"/>
<feature type="domain" description="5'-Nucleotidase C-terminal" evidence="2">
    <location>
        <begin position="372"/>
        <end position="523"/>
    </location>
</feature>
<dbReference type="PANTHER" id="PTHR11575">
    <property type="entry name" value="5'-NUCLEOTIDASE-RELATED"/>
    <property type="match status" value="1"/>
</dbReference>
<accession>A0A830FCG0</accession>
<protein>
    <submittedName>
        <fullName evidence="3">Multifunctional 2',3'-cyclic-nucleotide 2'-phosphodiesterase/5'-nucleotidase/3'-nucleotidase</fullName>
    </submittedName>
</protein>
<sequence>MGTVARSNKDDVETPSADRTENDTESRPVDRRKFLSATAALGAVGLAGCSSSTEDGTEQTDEESEAAQETATSAGTVETESEPATGEVTLVHDTHVHGSYGDLEEAANIATYFDLMNQIADNNEHSIKVGSGDDLATSILSAQFDGKHIVDAFNEGGLEFDTFGNHDFDRGPDVLRDRIIDSEFQWVSANARNTQTGDVFGAEQGASQYELVEAGDVTVGITGIINVEAPTITTMGETTDVPGLEEPVDEVVTEMRDDGADLVVVLSHVASPVAVELAKSVDGIDAIVGDHAAKFSEEPQVVNDTVLSFVGDEYEYLGELTLTVEDGERTDHSLTVYDTAAAVEEDRVEPHPDVLEVAQNYESQLSDELDVVIGETTVPLDAREDTVRSEESNFGNYIADALRSHGNADIAIQNGGGIRTDELYPEGDITRRMVYSVLPFGNNQVTIEVPGDTLVEALELSSTGGGGFLQVSGMRYTYDPDKSKGDRVTEVTVGGEPLDTEATYTVATNGFTATGGDGYTMFQDAPRIIDANEGELLSVIVEDAIKEDGTISPSVEGRITTE</sequence>
<reference evidence="3" key="1">
    <citation type="journal article" date="2014" name="Int. J. Syst. Evol. Microbiol.">
        <title>Complete genome sequence of Corynebacterium casei LMG S-19264T (=DSM 44701T), isolated from a smear-ripened cheese.</title>
        <authorList>
            <consortium name="US DOE Joint Genome Institute (JGI-PGF)"/>
            <person name="Walter F."/>
            <person name="Albersmeier A."/>
            <person name="Kalinowski J."/>
            <person name="Ruckert C."/>
        </authorList>
    </citation>
    <scope>NUCLEOTIDE SEQUENCE</scope>
    <source>
        <strain evidence="3">JCM 15759</strain>
    </source>
</reference>
<evidence type="ECO:0000259" key="2">
    <source>
        <dbReference type="Pfam" id="PF02872"/>
    </source>
</evidence>
<dbReference type="Proteomes" id="UP000656367">
    <property type="component" value="Unassembled WGS sequence"/>
</dbReference>
<dbReference type="Gene3D" id="3.60.21.10">
    <property type="match status" value="1"/>
</dbReference>
<dbReference type="Gene3D" id="3.90.780.10">
    <property type="entry name" value="5'-Nucleotidase, C-terminal domain"/>
    <property type="match status" value="1"/>
</dbReference>
<evidence type="ECO:0000313" key="4">
    <source>
        <dbReference type="Proteomes" id="UP000656367"/>
    </source>
</evidence>